<proteinExistence type="predicted"/>
<name>A0A382XEE6_9ZZZZ</name>
<feature type="non-terminal residue" evidence="2">
    <location>
        <position position="57"/>
    </location>
</feature>
<gene>
    <name evidence="2" type="ORF">METZ01_LOCUS422054</name>
</gene>
<feature type="compositionally biased region" description="Basic and acidic residues" evidence="1">
    <location>
        <begin position="1"/>
        <end position="11"/>
    </location>
</feature>
<dbReference type="EMBL" id="UINC01166964">
    <property type="protein sequence ID" value="SVD69200.1"/>
    <property type="molecule type" value="Genomic_DNA"/>
</dbReference>
<evidence type="ECO:0000256" key="1">
    <source>
        <dbReference type="SAM" id="MobiDB-lite"/>
    </source>
</evidence>
<organism evidence="2">
    <name type="scientific">marine metagenome</name>
    <dbReference type="NCBI Taxonomy" id="408172"/>
    <lineage>
        <taxon>unclassified sequences</taxon>
        <taxon>metagenomes</taxon>
        <taxon>ecological metagenomes</taxon>
    </lineage>
</organism>
<protein>
    <submittedName>
        <fullName evidence="2">Uncharacterized protein</fullName>
    </submittedName>
</protein>
<accession>A0A382XEE6</accession>
<sequence>MENKFKAKWESLENPDTQPRAMRETVVLEFEEFKNKILSQRSDDVNALTESLYAGDT</sequence>
<evidence type="ECO:0000313" key="2">
    <source>
        <dbReference type="EMBL" id="SVD69200.1"/>
    </source>
</evidence>
<reference evidence="2" key="1">
    <citation type="submission" date="2018-05" db="EMBL/GenBank/DDBJ databases">
        <authorList>
            <person name="Lanie J.A."/>
            <person name="Ng W.-L."/>
            <person name="Kazmierczak K.M."/>
            <person name="Andrzejewski T.M."/>
            <person name="Davidsen T.M."/>
            <person name="Wayne K.J."/>
            <person name="Tettelin H."/>
            <person name="Glass J.I."/>
            <person name="Rusch D."/>
            <person name="Podicherti R."/>
            <person name="Tsui H.-C.T."/>
            <person name="Winkler M.E."/>
        </authorList>
    </citation>
    <scope>NUCLEOTIDE SEQUENCE</scope>
</reference>
<feature type="region of interest" description="Disordered" evidence="1">
    <location>
        <begin position="1"/>
        <end position="20"/>
    </location>
</feature>
<dbReference type="AlphaFoldDB" id="A0A382XEE6"/>